<keyword evidence="3" id="KW-1003">Cell membrane</keyword>
<sequence>MKDILTEFDVAEPSVQISDAPGTGLYATVGKRVFDVFLGVLALPALVPVLALIWVLIRKDGGKALFIQDRVGKNGKTFRCFKFRTMVENADEVLKKLCDEDPEAAAEWNLNQKLQNDPRITRVGKVLRATSLDELPQIFNVLKGDMSFVGPRPFMVEQQDMYVEAGGTAYFKLRPGITGTWQLEGRGKTSFVARVRFDNDYLRDLTFLSDVKMVLKTVLVVFDRTGR</sequence>
<evidence type="ECO:0000313" key="11">
    <source>
        <dbReference type="EMBL" id="KAJ55888.1"/>
    </source>
</evidence>
<dbReference type="Proteomes" id="UP000026249">
    <property type="component" value="Unassembled WGS sequence"/>
</dbReference>
<dbReference type="PANTHER" id="PTHR30576:SF4">
    <property type="entry name" value="UNDECAPRENYL-PHOSPHATE GALACTOSE PHOSPHOTRANSFERASE"/>
    <property type="match status" value="1"/>
</dbReference>
<evidence type="ECO:0000256" key="2">
    <source>
        <dbReference type="ARBA" id="ARBA00006464"/>
    </source>
</evidence>
<feature type="transmembrane region" description="Helical" evidence="9">
    <location>
        <begin position="36"/>
        <end position="57"/>
    </location>
</feature>
<keyword evidence="5 9" id="KW-0812">Transmembrane</keyword>
<evidence type="ECO:0000256" key="8">
    <source>
        <dbReference type="ARBA" id="ARBA00023169"/>
    </source>
</evidence>
<dbReference type="PANTHER" id="PTHR30576">
    <property type="entry name" value="COLANIC BIOSYNTHESIS UDP-GLUCOSE LIPID CARRIER TRANSFERASE"/>
    <property type="match status" value="1"/>
</dbReference>
<dbReference type="AlphaFoldDB" id="A0A037ZIH4"/>
<dbReference type="InterPro" id="IPR003362">
    <property type="entry name" value="Bact_transf"/>
</dbReference>
<reference evidence="11 12" key="1">
    <citation type="submission" date="2014-03" db="EMBL/GenBank/DDBJ databases">
        <title>Draft Genome Sequence of Actibacterium mucosum KCTC 23349, a Marine Alphaproteobacterium with Complex Ionic Requirements Isolated from Mediterranean Seawater at Malvarrosa Beach, Valencia, Spain.</title>
        <authorList>
            <person name="Arahal D.R."/>
            <person name="Shao Z."/>
            <person name="Lai Q."/>
            <person name="Pujalte M.J."/>
        </authorList>
    </citation>
    <scope>NUCLEOTIDE SEQUENCE [LARGE SCALE GENOMIC DNA]</scope>
    <source>
        <strain evidence="11 12">KCTC 23349</strain>
    </source>
</reference>
<evidence type="ECO:0000256" key="7">
    <source>
        <dbReference type="ARBA" id="ARBA00023136"/>
    </source>
</evidence>
<evidence type="ECO:0000256" key="3">
    <source>
        <dbReference type="ARBA" id="ARBA00022475"/>
    </source>
</evidence>
<evidence type="ECO:0000259" key="10">
    <source>
        <dbReference type="Pfam" id="PF02397"/>
    </source>
</evidence>
<accession>A0A037ZIH4</accession>
<keyword evidence="7 9" id="KW-0472">Membrane</keyword>
<name>A0A037ZIH4_9RHOB</name>
<keyword evidence="8" id="KW-0270">Exopolysaccharide synthesis</keyword>
<dbReference type="Pfam" id="PF02397">
    <property type="entry name" value="Bac_transf"/>
    <property type="match status" value="1"/>
</dbReference>
<dbReference type="STRING" id="1454373.ACMU_08960"/>
<evidence type="ECO:0000256" key="5">
    <source>
        <dbReference type="ARBA" id="ARBA00022692"/>
    </source>
</evidence>
<comment type="similarity">
    <text evidence="2">Belongs to the bacterial sugar transferase family.</text>
</comment>
<protein>
    <recommendedName>
        <fullName evidence="10">Bacterial sugar transferase domain-containing protein</fullName>
    </recommendedName>
</protein>
<keyword evidence="4" id="KW-0808">Transferase</keyword>
<dbReference type="GO" id="GO:0005886">
    <property type="term" value="C:plasma membrane"/>
    <property type="evidence" value="ECO:0007669"/>
    <property type="project" value="UniProtKB-SubCell"/>
</dbReference>
<keyword evidence="12" id="KW-1185">Reference proteome</keyword>
<dbReference type="GO" id="GO:0016780">
    <property type="term" value="F:phosphotransferase activity, for other substituted phosphate groups"/>
    <property type="evidence" value="ECO:0007669"/>
    <property type="project" value="TreeGrafter"/>
</dbReference>
<dbReference type="GO" id="GO:0000271">
    <property type="term" value="P:polysaccharide biosynthetic process"/>
    <property type="evidence" value="ECO:0007669"/>
    <property type="project" value="UniProtKB-KW"/>
</dbReference>
<comment type="caution">
    <text evidence="11">The sequence shown here is derived from an EMBL/GenBank/DDBJ whole genome shotgun (WGS) entry which is preliminary data.</text>
</comment>
<feature type="domain" description="Bacterial sugar transferase" evidence="10">
    <location>
        <begin position="31"/>
        <end position="222"/>
    </location>
</feature>
<proteinExistence type="inferred from homology"/>
<dbReference type="RefSeq" id="WP_236626219.1">
    <property type="nucleotide sequence ID" value="NZ_JFKE01000003.1"/>
</dbReference>
<comment type="subcellular location">
    <subcellularLocation>
        <location evidence="1">Cell membrane</location>
    </subcellularLocation>
</comment>
<evidence type="ECO:0000313" key="12">
    <source>
        <dbReference type="Proteomes" id="UP000026249"/>
    </source>
</evidence>
<evidence type="ECO:0000256" key="6">
    <source>
        <dbReference type="ARBA" id="ARBA00022989"/>
    </source>
</evidence>
<keyword evidence="6 9" id="KW-1133">Transmembrane helix</keyword>
<evidence type="ECO:0000256" key="1">
    <source>
        <dbReference type="ARBA" id="ARBA00004236"/>
    </source>
</evidence>
<evidence type="ECO:0000256" key="9">
    <source>
        <dbReference type="SAM" id="Phobius"/>
    </source>
</evidence>
<gene>
    <name evidence="11" type="ORF">ACMU_08960</name>
</gene>
<organism evidence="11 12">
    <name type="scientific">Actibacterium mucosum KCTC 23349</name>
    <dbReference type="NCBI Taxonomy" id="1454373"/>
    <lineage>
        <taxon>Bacteria</taxon>
        <taxon>Pseudomonadati</taxon>
        <taxon>Pseudomonadota</taxon>
        <taxon>Alphaproteobacteria</taxon>
        <taxon>Rhodobacterales</taxon>
        <taxon>Roseobacteraceae</taxon>
        <taxon>Actibacterium</taxon>
    </lineage>
</organism>
<evidence type="ECO:0000256" key="4">
    <source>
        <dbReference type="ARBA" id="ARBA00022679"/>
    </source>
</evidence>
<dbReference type="EMBL" id="JFKE01000003">
    <property type="protein sequence ID" value="KAJ55888.1"/>
    <property type="molecule type" value="Genomic_DNA"/>
</dbReference>